<comment type="caution">
    <text evidence="3">The sequence shown here is derived from an EMBL/GenBank/DDBJ whole genome shotgun (WGS) entry which is preliminary data.</text>
</comment>
<feature type="transmembrane region" description="Helical" evidence="1">
    <location>
        <begin position="139"/>
        <end position="162"/>
    </location>
</feature>
<keyword evidence="1" id="KW-0472">Membrane</keyword>
<dbReference type="AlphaFoldDB" id="A0A2M8FE17"/>
<protein>
    <recommendedName>
        <fullName evidence="2">VTT domain-containing protein</fullName>
    </recommendedName>
</protein>
<feature type="transmembrane region" description="Helical" evidence="1">
    <location>
        <begin position="174"/>
        <end position="191"/>
    </location>
</feature>
<evidence type="ECO:0000259" key="2">
    <source>
        <dbReference type="Pfam" id="PF09335"/>
    </source>
</evidence>
<feature type="transmembrane region" description="Helical" evidence="1">
    <location>
        <begin position="57"/>
        <end position="90"/>
    </location>
</feature>
<accession>A0A2M8FE17</accession>
<keyword evidence="1" id="KW-1133">Transmembrane helix</keyword>
<sequence length="194" mass="21984">MSESLFTKFTRKIEHLLQTKYSLWGIGLISFFESALVIPIVTDPFMMAYILANRSKTILIIIVTIFSSLAGGMVAYLMAVFFSNLTLSLLSPDLLIQFNQISENFRGQTFILTIIGAITPIPYTLVALAAGFIKGSFWWFVLGTIVGRTIRYATVGYITYHIGNRAIKHWRKNILILSLFTVIAISIYFLFEIY</sequence>
<reference evidence="4" key="1">
    <citation type="submission" date="2017-09" db="EMBL/GenBank/DDBJ databases">
        <title>Depth-based differentiation of microbial function through sediment-hosted aquifers and enrichment of novel symbionts in the deep terrestrial subsurface.</title>
        <authorList>
            <person name="Probst A.J."/>
            <person name="Ladd B."/>
            <person name="Jarett J.K."/>
            <person name="Geller-Mcgrath D.E."/>
            <person name="Sieber C.M.K."/>
            <person name="Emerson J.B."/>
            <person name="Anantharaman K."/>
            <person name="Thomas B.C."/>
            <person name="Malmstrom R."/>
            <person name="Stieglmeier M."/>
            <person name="Klingl A."/>
            <person name="Woyke T."/>
            <person name="Ryan C.M."/>
            <person name="Banfield J.F."/>
        </authorList>
    </citation>
    <scope>NUCLEOTIDE SEQUENCE [LARGE SCALE GENOMIC DNA]</scope>
</reference>
<dbReference type="PANTHER" id="PTHR42709">
    <property type="entry name" value="ALKALINE PHOSPHATASE LIKE PROTEIN"/>
    <property type="match status" value="1"/>
</dbReference>
<feature type="transmembrane region" description="Helical" evidence="1">
    <location>
        <begin position="21"/>
        <end position="42"/>
    </location>
</feature>
<feature type="transmembrane region" description="Helical" evidence="1">
    <location>
        <begin position="110"/>
        <end position="133"/>
    </location>
</feature>
<evidence type="ECO:0000313" key="3">
    <source>
        <dbReference type="EMBL" id="PJC55835.1"/>
    </source>
</evidence>
<dbReference type="EMBL" id="PFRD01000129">
    <property type="protein sequence ID" value="PJC55835.1"/>
    <property type="molecule type" value="Genomic_DNA"/>
</dbReference>
<dbReference type="Proteomes" id="UP000230391">
    <property type="component" value="Unassembled WGS sequence"/>
</dbReference>
<dbReference type="InterPro" id="IPR051311">
    <property type="entry name" value="DedA_domain"/>
</dbReference>
<gene>
    <name evidence="3" type="ORF">CO026_03580</name>
</gene>
<dbReference type="InterPro" id="IPR032816">
    <property type="entry name" value="VTT_dom"/>
</dbReference>
<dbReference type="PANTHER" id="PTHR42709:SF11">
    <property type="entry name" value="DEDA FAMILY PROTEIN"/>
    <property type="match status" value="1"/>
</dbReference>
<feature type="domain" description="VTT" evidence="2">
    <location>
        <begin position="56"/>
        <end position="160"/>
    </location>
</feature>
<dbReference type="GO" id="GO:0005886">
    <property type="term" value="C:plasma membrane"/>
    <property type="evidence" value="ECO:0007669"/>
    <property type="project" value="TreeGrafter"/>
</dbReference>
<evidence type="ECO:0000313" key="4">
    <source>
        <dbReference type="Proteomes" id="UP000230391"/>
    </source>
</evidence>
<proteinExistence type="predicted"/>
<dbReference type="Pfam" id="PF09335">
    <property type="entry name" value="VTT_dom"/>
    <property type="match status" value="1"/>
</dbReference>
<organism evidence="3 4">
    <name type="scientific">Candidatus Kaiserbacteria bacterium CG_4_9_14_0_2_um_filter_41_32</name>
    <dbReference type="NCBI Taxonomy" id="1974601"/>
    <lineage>
        <taxon>Bacteria</taxon>
        <taxon>Candidatus Kaiseribacteriota</taxon>
    </lineage>
</organism>
<name>A0A2M8FE17_9BACT</name>
<keyword evidence="1" id="KW-0812">Transmembrane</keyword>
<evidence type="ECO:0000256" key="1">
    <source>
        <dbReference type="SAM" id="Phobius"/>
    </source>
</evidence>